<dbReference type="GO" id="GO:0016301">
    <property type="term" value="F:kinase activity"/>
    <property type="evidence" value="ECO:0007669"/>
    <property type="project" value="UniProtKB-KW"/>
</dbReference>
<keyword evidence="2" id="KW-1185">Reference proteome</keyword>
<keyword evidence="1" id="KW-0418">Kinase</keyword>
<gene>
    <name evidence="1" type="ORF">ACFOOI_21525</name>
</gene>
<evidence type="ECO:0000313" key="2">
    <source>
        <dbReference type="Proteomes" id="UP001595616"/>
    </source>
</evidence>
<accession>A0ABV7Z4R1</accession>
<comment type="caution">
    <text evidence="1">The sequence shown here is derived from an EMBL/GenBank/DDBJ whole genome shotgun (WGS) entry which is preliminary data.</text>
</comment>
<sequence length="290" mass="32031">MRAFNLNIFADVDLSLPVASGHYDIQIRQRKITLPNLEETKIYRAGSQALFGSNQTNYFLVWPHMVAFQITDSRIYYQTLGNIPAGLLRIFILSEALGILLHLRGFFMLHASAIQHKGQATVFLGTPGAGKSTTIAAFAKGGFHVLSDDLVAIAPTHPPTVLPSFAEIKIWKNTALGLGISPSDLSPAWEGKEKYIMAVHDALYEKPAYPLKKIKILTSPTDGYTATSPLLGPVELLKHFPLPHQLLSHKSLQNHFETSSLILSEAEISTLTRPESFQSLLHYVQDFGTL</sequence>
<reference evidence="2" key="1">
    <citation type="journal article" date="2019" name="Int. J. Syst. Evol. Microbiol.">
        <title>The Global Catalogue of Microorganisms (GCM) 10K type strain sequencing project: providing services to taxonomists for standard genome sequencing and annotation.</title>
        <authorList>
            <consortium name="The Broad Institute Genomics Platform"/>
            <consortium name="The Broad Institute Genome Sequencing Center for Infectious Disease"/>
            <person name="Wu L."/>
            <person name="Ma J."/>
        </authorList>
    </citation>
    <scope>NUCLEOTIDE SEQUENCE [LARGE SCALE GENOMIC DNA]</scope>
    <source>
        <strain evidence="2">CECT 7956</strain>
    </source>
</reference>
<protein>
    <submittedName>
        <fullName evidence="1">Serine kinase</fullName>
    </submittedName>
</protein>
<name>A0ABV7Z4R1_9BACT</name>
<dbReference type="InterPro" id="IPR027417">
    <property type="entry name" value="P-loop_NTPase"/>
</dbReference>
<keyword evidence="1" id="KW-0808">Transferase</keyword>
<dbReference type="Gene3D" id="3.40.50.300">
    <property type="entry name" value="P-loop containing nucleotide triphosphate hydrolases"/>
    <property type="match status" value="1"/>
</dbReference>
<evidence type="ECO:0000313" key="1">
    <source>
        <dbReference type="EMBL" id="MFC3813261.1"/>
    </source>
</evidence>
<dbReference type="RefSeq" id="WP_379840245.1">
    <property type="nucleotide sequence ID" value="NZ_JBHRYQ010000002.1"/>
</dbReference>
<organism evidence="1 2">
    <name type="scientific">Lacihabitans lacunae</name>
    <dbReference type="NCBI Taxonomy" id="1028214"/>
    <lineage>
        <taxon>Bacteria</taxon>
        <taxon>Pseudomonadati</taxon>
        <taxon>Bacteroidota</taxon>
        <taxon>Cytophagia</taxon>
        <taxon>Cytophagales</taxon>
        <taxon>Leadbetterellaceae</taxon>
        <taxon>Lacihabitans</taxon>
    </lineage>
</organism>
<dbReference type="Proteomes" id="UP001595616">
    <property type="component" value="Unassembled WGS sequence"/>
</dbReference>
<dbReference type="EMBL" id="JBHRYQ010000002">
    <property type="protein sequence ID" value="MFC3813261.1"/>
    <property type="molecule type" value="Genomic_DNA"/>
</dbReference>
<dbReference type="SUPFAM" id="SSF53795">
    <property type="entry name" value="PEP carboxykinase-like"/>
    <property type="match status" value="1"/>
</dbReference>
<proteinExistence type="predicted"/>